<evidence type="ECO:0000313" key="1">
    <source>
        <dbReference type="EMBL" id="EAQ79513.1"/>
    </source>
</evidence>
<name>A3ZW17_9BACT</name>
<accession>A3ZW17</accession>
<dbReference type="AlphaFoldDB" id="A3ZW17"/>
<dbReference type="EMBL" id="AANZ01000014">
    <property type="protein sequence ID" value="EAQ79513.1"/>
    <property type="molecule type" value="Genomic_DNA"/>
</dbReference>
<gene>
    <name evidence="1" type="ORF">DSM3645_03518</name>
</gene>
<sequence length="25" mass="2732">MARMLVKVIPCAAKRSKWGVATSDL</sequence>
<proteinExistence type="predicted"/>
<dbReference type="HOGENOM" id="CLU_3418763_0_0_0"/>
<protein>
    <submittedName>
        <fullName evidence="1">Uncharacterized protein</fullName>
    </submittedName>
</protein>
<dbReference type="Proteomes" id="UP000004358">
    <property type="component" value="Unassembled WGS sequence"/>
</dbReference>
<organism evidence="1 2">
    <name type="scientific">Blastopirellula marina DSM 3645</name>
    <dbReference type="NCBI Taxonomy" id="314230"/>
    <lineage>
        <taxon>Bacteria</taxon>
        <taxon>Pseudomonadati</taxon>
        <taxon>Planctomycetota</taxon>
        <taxon>Planctomycetia</taxon>
        <taxon>Pirellulales</taxon>
        <taxon>Pirellulaceae</taxon>
        <taxon>Blastopirellula</taxon>
    </lineage>
</organism>
<reference evidence="1 2" key="1">
    <citation type="submission" date="2006-02" db="EMBL/GenBank/DDBJ databases">
        <authorList>
            <person name="Amann R."/>
            <person name="Ferriera S."/>
            <person name="Johnson J."/>
            <person name="Kravitz S."/>
            <person name="Halpern A."/>
            <person name="Remington K."/>
            <person name="Beeson K."/>
            <person name="Tran B."/>
            <person name="Rogers Y.-H."/>
            <person name="Friedman R."/>
            <person name="Venter J.C."/>
        </authorList>
    </citation>
    <scope>NUCLEOTIDE SEQUENCE [LARGE SCALE GENOMIC DNA]</scope>
    <source>
        <strain evidence="1 2">DSM 3645</strain>
    </source>
</reference>
<comment type="caution">
    <text evidence="1">The sequence shown here is derived from an EMBL/GenBank/DDBJ whole genome shotgun (WGS) entry which is preliminary data.</text>
</comment>
<evidence type="ECO:0000313" key="2">
    <source>
        <dbReference type="Proteomes" id="UP000004358"/>
    </source>
</evidence>